<dbReference type="PANTHER" id="PTHR35580">
    <property type="entry name" value="CELL SURFACE GLYCOPROTEIN (S-LAYER PROTEIN)-LIKE PROTEIN"/>
    <property type="match status" value="1"/>
</dbReference>
<keyword evidence="3" id="KW-1185">Reference proteome</keyword>
<protein>
    <recommendedName>
        <fullName evidence="4">Beta-propeller repeat-containing protein</fullName>
    </recommendedName>
</protein>
<dbReference type="RefSeq" id="WP_271994853.1">
    <property type="nucleotide sequence ID" value="NZ_JAQNDN010000001.1"/>
</dbReference>
<evidence type="ECO:0000256" key="1">
    <source>
        <dbReference type="SAM" id="MobiDB-lite"/>
    </source>
</evidence>
<evidence type="ECO:0008006" key="4">
    <source>
        <dbReference type="Google" id="ProtNLM"/>
    </source>
</evidence>
<name>A0ABT5AYW0_9BACT</name>
<comment type="caution">
    <text evidence="2">The sequence shown here is derived from an EMBL/GenBank/DDBJ whole genome shotgun (WGS) entry which is preliminary data.</text>
</comment>
<organism evidence="2 3">
    <name type="scientific">Nannocystis radixulma</name>
    <dbReference type="NCBI Taxonomy" id="2995305"/>
    <lineage>
        <taxon>Bacteria</taxon>
        <taxon>Pseudomonadati</taxon>
        <taxon>Myxococcota</taxon>
        <taxon>Polyangia</taxon>
        <taxon>Nannocystales</taxon>
        <taxon>Nannocystaceae</taxon>
        <taxon>Nannocystis</taxon>
    </lineage>
</organism>
<accession>A0ABT5AYW0</accession>
<evidence type="ECO:0000313" key="3">
    <source>
        <dbReference type="Proteomes" id="UP001217838"/>
    </source>
</evidence>
<dbReference type="EMBL" id="JAQNDN010000001">
    <property type="protein sequence ID" value="MDC0667031.1"/>
    <property type="molecule type" value="Genomic_DNA"/>
</dbReference>
<dbReference type="PANTHER" id="PTHR35580:SF1">
    <property type="entry name" value="PHYTASE-LIKE DOMAIN-CONTAINING PROTEIN"/>
    <property type="match status" value="1"/>
</dbReference>
<dbReference type="InterPro" id="IPR052918">
    <property type="entry name" value="Motility_Chemotaxis_Reg"/>
</dbReference>
<feature type="compositionally biased region" description="Low complexity" evidence="1">
    <location>
        <begin position="38"/>
        <end position="149"/>
    </location>
</feature>
<dbReference type="SUPFAM" id="SSF63829">
    <property type="entry name" value="Calcium-dependent phosphotriesterase"/>
    <property type="match status" value="1"/>
</dbReference>
<evidence type="ECO:0000313" key="2">
    <source>
        <dbReference type="EMBL" id="MDC0667031.1"/>
    </source>
</evidence>
<proteinExistence type="predicted"/>
<dbReference type="Proteomes" id="UP001217838">
    <property type="component" value="Unassembled WGS sequence"/>
</dbReference>
<reference evidence="2 3" key="1">
    <citation type="submission" date="2022-11" db="EMBL/GenBank/DDBJ databases">
        <title>Minimal conservation of predation-associated metabolite biosynthetic gene clusters underscores biosynthetic potential of Myxococcota including descriptions for ten novel species: Archangium lansinium sp. nov., Myxococcus landrumus sp. nov., Nannocystis bai.</title>
        <authorList>
            <person name="Ahearne A."/>
            <person name="Stevens C."/>
            <person name="Dowd S."/>
        </authorList>
    </citation>
    <scope>NUCLEOTIDE SEQUENCE [LARGE SCALE GENOMIC DNA]</scope>
    <source>
        <strain evidence="2 3">NCELM</strain>
    </source>
</reference>
<gene>
    <name evidence="2" type="ORF">POL58_04750</name>
</gene>
<sequence>MTQPRPFILPVLLLTLDFAGCTPEGNDGTAGATEPDETSTTTAASTQEPTGEPTGTSGPSTSTSGDDDTTTSTTSTTSTSTTDPVDDTTSSSSTTGSDDSTTTAPDDTSTSTSGGDDTTTTTGATGPDDTTTTTGTTGPDDDTTTTGGDPECGDGVAWVRHIPNHAKARLFNKVVVDAGDNLFAVGNFWQTADFGGGPLEAGDPTAADGFLVKYGPQGEHLWTRQFGGVDEQRLYGVAVDGGGDIVVAGKFRGTLVLGDAQLQSAGLDDGFVARLDPSGVPLWSQRFGGAGDDSGLKVAVDGAGDVVLTARSTGPLDFGDGPLGQGVAVHVVRFDPGGALLWHRAYDAQLIDARGVAVGPDDAVVVAGDFKGSCDFGAGPVNSQIEGNVFVLKLDPDGDLAWSVVSNGVGEFGSPSVTGVAIDGAGRIHLGGWFTGEIGFGGPLVFTEGQLDAWVATLSPSGAQVSISGHGSGPNTWQMIHDVAADAAGRTAVAGSFQGTIAFGDDILALSPGDTKFDAFAARFDEDGVPIEARGFGALGEQFGDVIALGADGSAWLAGSFRNTFELGGETLSVTEYDGYVARLCP</sequence>
<feature type="region of interest" description="Disordered" evidence="1">
    <location>
        <begin position="19"/>
        <end position="152"/>
    </location>
</feature>